<proteinExistence type="predicted"/>
<name>A0A939HBM1_9CLOT</name>
<dbReference type="RefSeq" id="WP_207599486.1">
    <property type="nucleotide sequence ID" value="NZ_JAFNJU010000005.1"/>
</dbReference>
<dbReference type="Proteomes" id="UP000664218">
    <property type="component" value="Unassembled WGS sequence"/>
</dbReference>
<sequence>MKKEIIDAINKDIEDALTEVTDMEAILGEGPEQELIKEKFRTLSEKVSSLESLLKKEGIL</sequence>
<organism evidence="1 2">
    <name type="scientific">Proteiniclasticum aestuarii</name>
    <dbReference type="NCBI Taxonomy" id="2817862"/>
    <lineage>
        <taxon>Bacteria</taxon>
        <taxon>Bacillati</taxon>
        <taxon>Bacillota</taxon>
        <taxon>Clostridia</taxon>
        <taxon>Eubacteriales</taxon>
        <taxon>Clostridiaceae</taxon>
        <taxon>Proteiniclasticum</taxon>
    </lineage>
</organism>
<dbReference type="AlphaFoldDB" id="A0A939HBM1"/>
<gene>
    <name evidence="1" type="ORF">J3A84_07990</name>
</gene>
<dbReference type="EMBL" id="JAFNJU010000005">
    <property type="protein sequence ID" value="MBO1264967.1"/>
    <property type="molecule type" value="Genomic_DNA"/>
</dbReference>
<comment type="caution">
    <text evidence="1">The sequence shown here is derived from an EMBL/GenBank/DDBJ whole genome shotgun (WGS) entry which is preliminary data.</text>
</comment>
<evidence type="ECO:0000313" key="1">
    <source>
        <dbReference type="EMBL" id="MBO1264967.1"/>
    </source>
</evidence>
<evidence type="ECO:0000313" key="2">
    <source>
        <dbReference type="Proteomes" id="UP000664218"/>
    </source>
</evidence>
<keyword evidence="2" id="KW-1185">Reference proteome</keyword>
<protein>
    <submittedName>
        <fullName evidence="1">Uncharacterized protein</fullName>
    </submittedName>
</protein>
<reference evidence="1" key="1">
    <citation type="submission" date="2021-03" db="EMBL/GenBank/DDBJ databases">
        <title>Proteiniclasticum marinus sp. nov., isolated from tidal flat sediment.</title>
        <authorList>
            <person name="Namirimu T."/>
            <person name="Yang J.-A."/>
            <person name="Yang S.-H."/>
            <person name="Kim Y.-J."/>
            <person name="Kwon K.K."/>
        </authorList>
    </citation>
    <scope>NUCLEOTIDE SEQUENCE</scope>
    <source>
        <strain evidence="1">SCR006</strain>
    </source>
</reference>
<accession>A0A939HBM1</accession>